<evidence type="ECO:0000256" key="2">
    <source>
        <dbReference type="ARBA" id="ARBA00007274"/>
    </source>
</evidence>
<evidence type="ECO:0000256" key="4">
    <source>
        <dbReference type="ARBA" id="ARBA00022605"/>
    </source>
</evidence>
<name>A0ABS7AZU6_9ACTN</name>
<organism evidence="10 11">
    <name type="scientific">Actinoplanes hulinensis</name>
    <dbReference type="NCBI Taxonomy" id="1144547"/>
    <lineage>
        <taxon>Bacteria</taxon>
        <taxon>Bacillati</taxon>
        <taxon>Actinomycetota</taxon>
        <taxon>Actinomycetes</taxon>
        <taxon>Micromonosporales</taxon>
        <taxon>Micromonosporaceae</taxon>
        <taxon>Actinoplanes</taxon>
    </lineage>
</organism>
<gene>
    <name evidence="10" type="ORF">KZ829_08025</name>
</gene>
<dbReference type="EMBL" id="JAHXZI010000003">
    <property type="protein sequence ID" value="MBW6433689.1"/>
    <property type="molecule type" value="Genomic_DNA"/>
</dbReference>
<evidence type="ECO:0000313" key="10">
    <source>
        <dbReference type="EMBL" id="MBW6433689.1"/>
    </source>
</evidence>
<evidence type="ECO:0000256" key="8">
    <source>
        <dbReference type="ARBA" id="ARBA00023315"/>
    </source>
</evidence>
<protein>
    <recommendedName>
        <fullName evidence="3">serine O-acetyltransferase</fullName>
        <ecNumber evidence="3">2.3.1.30</ecNumber>
    </recommendedName>
</protein>
<comment type="catalytic activity">
    <reaction evidence="9">
        <text>L-serine + acetyl-CoA = O-acetyl-L-serine + CoA</text>
        <dbReference type="Rhea" id="RHEA:24560"/>
        <dbReference type="ChEBI" id="CHEBI:33384"/>
        <dbReference type="ChEBI" id="CHEBI:57287"/>
        <dbReference type="ChEBI" id="CHEBI:57288"/>
        <dbReference type="ChEBI" id="CHEBI:58340"/>
        <dbReference type="EC" id="2.3.1.30"/>
    </reaction>
</comment>
<evidence type="ECO:0000256" key="9">
    <source>
        <dbReference type="ARBA" id="ARBA00049486"/>
    </source>
</evidence>
<dbReference type="Proteomes" id="UP001519863">
    <property type="component" value="Unassembled WGS sequence"/>
</dbReference>
<dbReference type="InterPro" id="IPR042122">
    <property type="entry name" value="Ser_AcTrfase_N_sf"/>
</dbReference>
<dbReference type="CDD" id="cd03354">
    <property type="entry name" value="LbH_SAT"/>
    <property type="match status" value="1"/>
</dbReference>
<evidence type="ECO:0000256" key="7">
    <source>
        <dbReference type="ARBA" id="ARBA00023192"/>
    </source>
</evidence>
<sequence>MPVRRADGGPARAPGLRRALSLPLTRNARHSRSDRGSPLLEDIRAYCRRDPALYGVRVAEVFLYPGLWALWGHRVAHLLHRARIPFLPRLLSQVMRFVTGIEIHPGAVVGRRLFIDHGAGVVVGETARIGDDVTMYHQVTLGGRGWRRDAKGSRRHPEVGDRVTLGVGATVLGPVRIGEDAEIGAMALIVSDVPAGARMRAPAAEIVPDSFPQNAGARK</sequence>
<dbReference type="PANTHER" id="PTHR42811">
    <property type="entry name" value="SERINE ACETYLTRANSFERASE"/>
    <property type="match status" value="1"/>
</dbReference>
<dbReference type="InterPro" id="IPR053376">
    <property type="entry name" value="Serine_acetyltransferase"/>
</dbReference>
<keyword evidence="7" id="KW-0198">Cysteine biosynthesis</keyword>
<keyword evidence="6" id="KW-0677">Repeat</keyword>
<comment type="caution">
    <text evidence="10">The sequence shown here is derived from an EMBL/GenBank/DDBJ whole genome shotgun (WGS) entry which is preliminary data.</text>
</comment>
<keyword evidence="8" id="KW-0012">Acyltransferase</keyword>
<comment type="pathway">
    <text evidence="1">Amino-acid biosynthesis; L-cysteine biosynthesis; L-cysteine from L-serine: step 1/2.</text>
</comment>
<dbReference type="InterPro" id="IPR011004">
    <property type="entry name" value="Trimer_LpxA-like_sf"/>
</dbReference>
<dbReference type="Gene3D" id="1.10.3130.10">
    <property type="entry name" value="serine acetyltransferase, domain 1"/>
    <property type="match status" value="1"/>
</dbReference>
<dbReference type="InterPro" id="IPR018357">
    <property type="entry name" value="Hexapep_transf_CS"/>
</dbReference>
<evidence type="ECO:0000313" key="11">
    <source>
        <dbReference type="Proteomes" id="UP001519863"/>
    </source>
</evidence>
<accession>A0ABS7AZU6</accession>
<dbReference type="Gene3D" id="2.160.10.10">
    <property type="entry name" value="Hexapeptide repeat proteins"/>
    <property type="match status" value="1"/>
</dbReference>
<evidence type="ECO:0000256" key="3">
    <source>
        <dbReference type="ARBA" id="ARBA00013266"/>
    </source>
</evidence>
<evidence type="ECO:0000256" key="5">
    <source>
        <dbReference type="ARBA" id="ARBA00022679"/>
    </source>
</evidence>
<dbReference type="InterPro" id="IPR045304">
    <property type="entry name" value="LbH_SAT"/>
</dbReference>
<proteinExistence type="inferred from homology"/>
<dbReference type="NCBIfam" id="NF041874">
    <property type="entry name" value="EPS_EpsC"/>
    <property type="match status" value="1"/>
</dbReference>
<dbReference type="EC" id="2.3.1.30" evidence="3"/>
<evidence type="ECO:0000256" key="6">
    <source>
        <dbReference type="ARBA" id="ARBA00022737"/>
    </source>
</evidence>
<dbReference type="SUPFAM" id="SSF51161">
    <property type="entry name" value="Trimeric LpxA-like enzymes"/>
    <property type="match status" value="1"/>
</dbReference>
<reference evidence="10 11" key="1">
    <citation type="journal article" date="2013" name="Antonie Van Leeuwenhoek">
        <title>Actinoplanes hulinensis sp. nov., a novel actinomycete isolated from soybean root (Glycine max (L.) Merr).</title>
        <authorList>
            <person name="Shen Y."/>
            <person name="Liu C."/>
            <person name="Wang X."/>
            <person name="Zhao J."/>
            <person name="Jia F."/>
            <person name="Zhang Y."/>
            <person name="Wang L."/>
            <person name="Yang D."/>
            <person name="Xiang W."/>
        </authorList>
    </citation>
    <scope>NUCLEOTIDE SEQUENCE [LARGE SCALE GENOMIC DNA]</scope>
    <source>
        <strain evidence="10 11">NEAU-M9</strain>
    </source>
</reference>
<evidence type="ECO:0000256" key="1">
    <source>
        <dbReference type="ARBA" id="ARBA00004876"/>
    </source>
</evidence>
<keyword evidence="11" id="KW-1185">Reference proteome</keyword>
<dbReference type="Pfam" id="PF00132">
    <property type="entry name" value="Hexapep"/>
    <property type="match status" value="1"/>
</dbReference>
<dbReference type="InterPro" id="IPR001451">
    <property type="entry name" value="Hexapep"/>
</dbReference>
<keyword evidence="5" id="KW-0808">Transferase</keyword>
<keyword evidence="4" id="KW-0028">Amino-acid biosynthesis</keyword>
<comment type="similarity">
    <text evidence="2">Belongs to the transferase hexapeptide repeat family.</text>
</comment>
<dbReference type="PROSITE" id="PS00101">
    <property type="entry name" value="HEXAPEP_TRANSFERASES"/>
    <property type="match status" value="1"/>
</dbReference>